<dbReference type="RefSeq" id="WP_139468337.1">
    <property type="nucleotide sequence ID" value="NZ_VDMQ01000004.1"/>
</dbReference>
<evidence type="ECO:0000313" key="2">
    <source>
        <dbReference type="EMBL" id="TNM55195.1"/>
    </source>
</evidence>
<dbReference type="SMART" id="SM00342">
    <property type="entry name" value="HTH_ARAC"/>
    <property type="match status" value="1"/>
</dbReference>
<dbReference type="GO" id="GO:0003700">
    <property type="term" value="F:DNA-binding transcription factor activity"/>
    <property type="evidence" value="ECO:0007669"/>
    <property type="project" value="InterPro"/>
</dbReference>
<dbReference type="EMBL" id="VDMQ01000004">
    <property type="protein sequence ID" value="TNM55195.1"/>
    <property type="molecule type" value="Genomic_DNA"/>
</dbReference>
<comment type="caution">
    <text evidence="2">The sequence shown here is derived from an EMBL/GenBank/DDBJ whole genome shotgun (WGS) entry which is preliminary data.</text>
</comment>
<dbReference type="InterPro" id="IPR018060">
    <property type="entry name" value="HTH_AraC"/>
</dbReference>
<dbReference type="PANTHER" id="PTHR11019:SF159">
    <property type="entry name" value="TRANSCRIPTIONAL REGULATOR-RELATED"/>
    <property type="match status" value="1"/>
</dbReference>
<dbReference type="Proteomes" id="UP000314223">
    <property type="component" value="Unassembled WGS sequence"/>
</dbReference>
<feature type="domain" description="HTH araC/xylS-type" evidence="1">
    <location>
        <begin position="132"/>
        <end position="230"/>
    </location>
</feature>
<protein>
    <submittedName>
        <fullName evidence="2">AraC family transcriptional regulator</fullName>
    </submittedName>
</protein>
<dbReference type="GO" id="GO:0043565">
    <property type="term" value="F:sequence-specific DNA binding"/>
    <property type="evidence" value="ECO:0007669"/>
    <property type="project" value="InterPro"/>
</dbReference>
<dbReference type="Gene3D" id="1.10.10.60">
    <property type="entry name" value="Homeodomain-like"/>
    <property type="match status" value="1"/>
</dbReference>
<dbReference type="PANTHER" id="PTHR11019">
    <property type="entry name" value="HTH-TYPE TRANSCRIPTIONAL REGULATOR NIMR"/>
    <property type="match status" value="1"/>
</dbReference>
<evidence type="ECO:0000259" key="1">
    <source>
        <dbReference type="PROSITE" id="PS01124"/>
    </source>
</evidence>
<organism evidence="2 3">
    <name type="scientific">Brevibacterium sediminis</name>
    <dbReference type="NCBI Taxonomy" id="1857024"/>
    <lineage>
        <taxon>Bacteria</taxon>
        <taxon>Bacillati</taxon>
        <taxon>Actinomycetota</taxon>
        <taxon>Actinomycetes</taxon>
        <taxon>Micrococcales</taxon>
        <taxon>Brevibacteriaceae</taxon>
        <taxon>Brevibacterium</taxon>
    </lineage>
</organism>
<dbReference type="PROSITE" id="PS01124">
    <property type="entry name" value="HTH_ARAC_FAMILY_2"/>
    <property type="match status" value="1"/>
</dbReference>
<gene>
    <name evidence="2" type="ORF">FHQ09_08195</name>
</gene>
<reference evidence="2 3" key="1">
    <citation type="submission" date="2019-06" db="EMBL/GenBank/DDBJ databases">
        <authorList>
            <person name="Mardanova A.M."/>
            <person name="Pudova D.S."/>
            <person name="Shagimardanova E.I."/>
            <person name="Gogoleva N.E."/>
            <person name="Lutfullin M.T."/>
            <person name="Hadieva G.F."/>
            <person name="Sharipova M.R."/>
        </authorList>
    </citation>
    <scope>NUCLEOTIDE SEQUENCE [LARGE SCALE GENOMIC DNA]</scope>
    <source>
        <strain evidence="2 3">MG-1</strain>
    </source>
</reference>
<dbReference type="Pfam" id="PF12833">
    <property type="entry name" value="HTH_18"/>
    <property type="match status" value="1"/>
</dbReference>
<evidence type="ECO:0000313" key="3">
    <source>
        <dbReference type="Proteomes" id="UP000314223"/>
    </source>
</evidence>
<sequence>MLLTGHDWHSHSYPLLIHVISGSVDVHLRGRRFEPTHLGLVSESSLWLGSSVDHLVTTKSDSIMLGPRLSPQTEPPEGFLHIRRSTAIRETALLILASSPNSEAERRPLREALDAELGTFAVDDFPIPQPQYRAVQAIVNDPMSLIVPLTTVAERHSMSKRHVERIIKDDLGMSFVQWRTRKRLNLALRRIRAGFTVASAARSVGYLGSDGLIRAISRLTHLTREELSGDLAGAVADSRTR</sequence>
<proteinExistence type="predicted"/>
<name>A0A5C4X1Z2_9MICO</name>
<accession>A0A5C4X1Z2</accession>
<dbReference type="AlphaFoldDB" id="A0A5C4X1Z2"/>